<proteinExistence type="predicted"/>
<organism evidence="1 2">
    <name type="scientific">Jutongia huaianensis</name>
    <dbReference type="NCBI Taxonomy" id="2763668"/>
    <lineage>
        <taxon>Bacteria</taxon>
        <taxon>Bacillati</taxon>
        <taxon>Bacillota</taxon>
        <taxon>Clostridia</taxon>
        <taxon>Lachnospirales</taxon>
        <taxon>Lachnospiraceae</taxon>
        <taxon>Jutongia</taxon>
    </lineage>
</organism>
<dbReference type="EMBL" id="JACRSX010000008">
    <property type="protein sequence ID" value="MBC8562588.1"/>
    <property type="molecule type" value="Genomic_DNA"/>
</dbReference>
<evidence type="ECO:0000313" key="1">
    <source>
        <dbReference type="EMBL" id="MBC8562588.1"/>
    </source>
</evidence>
<evidence type="ECO:0000313" key="2">
    <source>
        <dbReference type="Proteomes" id="UP000606193"/>
    </source>
</evidence>
<comment type="caution">
    <text evidence="1">The sequence shown here is derived from an EMBL/GenBank/DDBJ whole genome shotgun (WGS) entry which is preliminary data.</text>
</comment>
<accession>A0ABR7N1T4</accession>
<dbReference type="RefSeq" id="WP_022465477.1">
    <property type="nucleotide sequence ID" value="NZ_JACRSX010000008.1"/>
</dbReference>
<sequence>MTELIKKLLMVTETQFTEVINVYRDKLKNEEFRQNFDVFRAYSYIFAMFGLAETPEPDTEMMKREIREITKLMLQIEISEENMEGE</sequence>
<reference evidence="1 2" key="1">
    <citation type="submission" date="2020-08" db="EMBL/GenBank/DDBJ databases">
        <title>Genome public.</title>
        <authorList>
            <person name="Liu C."/>
            <person name="Sun Q."/>
        </authorList>
    </citation>
    <scope>NUCLEOTIDE SEQUENCE [LARGE SCALE GENOMIC DNA]</scope>
    <source>
        <strain evidence="1 2">NSJ-37</strain>
    </source>
</reference>
<dbReference type="Proteomes" id="UP000606193">
    <property type="component" value="Unassembled WGS sequence"/>
</dbReference>
<evidence type="ECO:0008006" key="3">
    <source>
        <dbReference type="Google" id="ProtNLM"/>
    </source>
</evidence>
<protein>
    <recommendedName>
        <fullName evidence="3">Phage protein</fullName>
    </recommendedName>
</protein>
<keyword evidence="2" id="KW-1185">Reference proteome</keyword>
<name>A0ABR7N1T4_9FIRM</name>
<gene>
    <name evidence="1" type="ORF">H8704_08090</name>
</gene>